<dbReference type="GO" id="GO:0005829">
    <property type="term" value="C:cytosol"/>
    <property type="evidence" value="ECO:0007669"/>
    <property type="project" value="TreeGrafter"/>
</dbReference>
<dbReference type="CDD" id="cd00038">
    <property type="entry name" value="CAP_ED"/>
    <property type="match status" value="1"/>
</dbReference>
<dbReference type="InterPro" id="IPR050397">
    <property type="entry name" value="Env_Response_Regulators"/>
</dbReference>
<dbReference type="PRINTS" id="PR00103">
    <property type="entry name" value="CAMPKINASE"/>
</dbReference>
<reference evidence="2 3" key="1">
    <citation type="submission" date="2019-02" db="EMBL/GenBank/DDBJ databases">
        <title>Deep-cultivation of Planctomycetes and their phenomic and genomic characterization uncovers novel biology.</title>
        <authorList>
            <person name="Wiegand S."/>
            <person name="Jogler M."/>
            <person name="Boedeker C."/>
            <person name="Pinto D."/>
            <person name="Vollmers J."/>
            <person name="Rivas-Marin E."/>
            <person name="Kohn T."/>
            <person name="Peeters S.H."/>
            <person name="Heuer A."/>
            <person name="Rast P."/>
            <person name="Oberbeckmann S."/>
            <person name="Bunk B."/>
            <person name="Jeske O."/>
            <person name="Meyerdierks A."/>
            <person name="Storesund J.E."/>
            <person name="Kallscheuer N."/>
            <person name="Luecker S."/>
            <person name="Lage O.M."/>
            <person name="Pohl T."/>
            <person name="Merkel B.J."/>
            <person name="Hornburger P."/>
            <person name="Mueller R.-W."/>
            <person name="Bruemmer F."/>
            <person name="Labrenz M."/>
            <person name="Spormann A.M."/>
            <person name="Op Den Camp H."/>
            <person name="Overmann J."/>
            <person name="Amann R."/>
            <person name="Jetten M.S.M."/>
            <person name="Mascher T."/>
            <person name="Medema M.H."/>
            <person name="Devos D.P."/>
            <person name="Kaster A.-K."/>
            <person name="Ovreas L."/>
            <person name="Rohde M."/>
            <person name="Galperin M.Y."/>
            <person name="Jogler C."/>
        </authorList>
    </citation>
    <scope>NUCLEOTIDE SEQUENCE [LARGE SCALE GENOMIC DNA]</scope>
    <source>
        <strain evidence="2 3">Pla100</strain>
    </source>
</reference>
<dbReference type="PANTHER" id="PTHR24567:SF74">
    <property type="entry name" value="HTH-TYPE TRANSCRIPTIONAL REGULATOR ARCR"/>
    <property type="match status" value="1"/>
</dbReference>
<dbReference type="GO" id="GO:0003700">
    <property type="term" value="F:DNA-binding transcription factor activity"/>
    <property type="evidence" value="ECO:0007669"/>
    <property type="project" value="TreeGrafter"/>
</dbReference>
<dbReference type="Pfam" id="PF00027">
    <property type="entry name" value="cNMP_binding"/>
    <property type="match status" value="1"/>
</dbReference>
<dbReference type="InterPro" id="IPR000595">
    <property type="entry name" value="cNMP-bd_dom"/>
</dbReference>
<gene>
    <name evidence="2" type="primary">clp</name>
    <name evidence="2" type="ORF">Pla100_32340</name>
</gene>
<dbReference type="InterPro" id="IPR018488">
    <property type="entry name" value="cNMP-bd_CS"/>
</dbReference>
<dbReference type="SMART" id="SM00100">
    <property type="entry name" value="cNMP"/>
    <property type="match status" value="1"/>
</dbReference>
<dbReference type="Proteomes" id="UP000316213">
    <property type="component" value="Unassembled WGS sequence"/>
</dbReference>
<dbReference type="PANTHER" id="PTHR24567">
    <property type="entry name" value="CRP FAMILY TRANSCRIPTIONAL REGULATORY PROTEIN"/>
    <property type="match status" value="1"/>
</dbReference>
<dbReference type="PROSITE" id="PS00889">
    <property type="entry name" value="CNMP_BINDING_2"/>
    <property type="match status" value="1"/>
</dbReference>
<evidence type="ECO:0000259" key="1">
    <source>
        <dbReference type="PROSITE" id="PS50042"/>
    </source>
</evidence>
<proteinExistence type="predicted"/>
<dbReference type="OrthoDB" id="9798104at2"/>
<dbReference type="Gene3D" id="2.60.120.10">
    <property type="entry name" value="Jelly Rolls"/>
    <property type="match status" value="1"/>
</dbReference>
<feature type="domain" description="Cyclic nucleotide-binding" evidence="1">
    <location>
        <begin position="14"/>
        <end position="133"/>
    </location>
</feature>
<dbReference type="PROSITE" id="PS50042">
    <property type="entry name" value="CNMP_BINDING_3"/>
    <property type="match status" value="1"/>
</dbReference>
<dbReference type="InterPro" id="IPR018490">
    <property type="entry name" value="cNMP-bd_dom_sf"/>
</dbReference>
<keyword evidence="3" id="KW-1185">Reference proteome</keyword>
<dbReference type="SUPFAM" id="SSF51206">
    <property type="entry name" value="cAMP-binding domain-like"/>
    <property type="match status" value="1"/>
</dbReference>
<dbReference type="EMBL" id="SJPM01000006">
    <property type="protein sequence ID" value="TWT95593.1"/>
    <property type="molecule type" value="Genomic_DNA"/>
</dbReference>
<protein>
    <submittedName>
        <fullName evidence="2">CRP-like protein Clp</fullName>
    </submittedName>
</protein>
<dbReference type="InterPro" id="IPR014710">
    <property type="entry name" value="RmlC-like_jellyroll"/>
</dbReference>
<evidence type="ECO:0000313" key="3">
    <source>
        <dbReference type="Proteomes" id="UP000316213"/>
    </source>
</evidence>
<organism evidence="2 3">
    <name type="scientific">Neorhodopirellula pilleata</name>
    <dbReference type="NCBI Taxonomy" id="2714738"/>
    <lineage>
        <taxon>Bacteria</taxon>
        <taxon>Pseudomonadati</taxon>
        <taxon>Planctomycetota</taxon>
        <taxon>Planctomycetia</taxon>
        <taxon>Pirellulales</taxon>
        <taxon>Pirellulaceae</taxon>
        <taxon>Neorhodopirellula</taxon>
    </lineage>
</organism>
<sequence>MVESQIQWFRKIPAFGGLRAATLQWIQERSVQRMVAQGEFFFREGDPGESLYVMVSGAAEVIRMRGDQSVTLGVMGVGDCFGEMSLIDFCSRSASVVARTDCEAIEVARSTLGKLYRENAEEYAIIMMNLGREVSRRLRKADDRLFMIDRDGFAPSV</sequence>
<dbReference type="AlphaFoldDB" id="A0A5C6AB89"/>
<comment type="caution">
    <text evidence="2">The sequence shown here is derived from an EMBL/GenBank/DDBJ whole genome shotgun (WGS) entry which is preliminary data.</text>
</comment>
<name>A0A5C6AB89_9BACT</name>
<accession>A0A5C6AB89</accession>
<evidence type="ECO:0000313" key="2">
    <source>
        <dbReference type="EMBL" id="TWT95593.1"/>
    </source>
</evidence>